<gene>
    <name evidence="4" type="ORF">DFQ05_1042</name>
</gene>
<name>A0A4R1KQG8_9FLAO</name>
<accession>A0A4R1KQG8</accession>
<proteinExistence type="inferred from homology"/>
<dbReference type="EMBL" id="SMGI01000002">
    <property type="protein sequence ID" value="TCK67268.1"/>
    <property type="molecule type" value="Genomic_DNA"/>
</dbReference>
<dbReference type="OrthoDB" id="931936at2"/>
<evidence type="ECO:0000313" key="4">
    <source>
        <dbReference type="EMBL" id="TCK67268.1"/>
    </source>
</evidence>
<dbReference type="PANTHER" id="PTHR11358">
    <property type="entry name" value="ARGINASE/AGMATINASE"/>
    <property type="match status" value="1"/>
</dbReference>
<dbReference type="Gene3D" id="3.40.800.10">
    <property type="entry name" value="Ureohydrolase domain"/>
    <property type="match status" value="1"/>
</dbReference>
<dbReference type="GO" id="GO:0046872">
    <property type="term" value="F:metal ion binding"/>
    <property type="evidence" value="ECO:0007669"/>
    <property type="project" value="UniProtKB-KW"/>
</dbReference>
<evidence type="ECO:0000256" key="2">
    <source>
        <dbReference type="ARBA" id="ARBA00022801"/>
    </source>
</evidence>
<organism evidence="4 5">
    <name type="scientific">Winogradskyella wandonensis</name>
    <dbReference type="NCBI Taxonomy" id="1442586"/>
    <lineage>
        <taxon>Bacteria</taxon>
        <taxon>Pseudomonadati</taxon>
        <taxon>Bacteroidota</taxon>
        <taxon>Flavobacteriia</taxon>
        <taxon>Flavobacteriales</taxon>
        <taxon>Flavobacteriaceae</taxon>
        <taxon>Winogradskyella</taxon>
    </lineage>
</organism>
<dbReference type="Pfam" id="PF00491">
    <property type="entry name" value="Arginase"/>
    <property type="match status" value="1"/>
</dbReference>
<dbReference type="InterPro" id="IPR023696">
    <property type="entry name" value="Ureohydrolase_dom_sf"/>
</dbReference>
<dbReference type="GO" id="GO:0008783">
    <property type="term" value="F:agmatinase activity"/>
    <property type="evidence" value="ECO:0007669"/>
    <property type="project" value="TreeGrafter"/>
</dbReference>
<protein>
    <submittedName>
        <fullName evidence="4">Arginase family enzyme</fullName>
    </submittedName>
</protein>
<dbReference type="RefSeq" id="WP_132704288.1">
    <property type="nucleotide sequence ID" value="NZ_SMGI01000002.1"/>
</dbReference>
<dbReference type="SUPFAM" id="SSF52768">
    <property type="entry name" value="Arginase/deacetylase"/>
    <property type="match status" value="1"/>
</dbReference>
<comment type="caution">
    <text evidence="4">The sequence shown here is derived from an EMBL/GenBank/DDBJ whole genome shotgun (WGS) entry which is preliminary data.</text>
</comment>
<dbReference type="PROSITE" id="PS51409">
    <property type="entry name" value="ARGINASE_2"/>
    <property type="match status" value="1"/>
</dbReference>
<keyword evidence="2" id="KW-0378">Hydrolase</keyword>
<dbReference type="CDD" id="cd09988">
    <property type="entry name" value="Formimidoylglutamase"/>
    <property type="match status" value="1"/>
</dbReference>
<dbReference type="GO" id="GO:0033389">
    <property type="term" value="P:putrescine biosynthetic process from arginine, via agmatine"/>
    <property type="evidence" value="ECO:0007669"/>
    <property type="project" value="TreeGrafter"/>
</dbReference>
<dbReference type="Proteomes" id="UP000295714">
    <property type="component" value="Unassembled WGS sequence"/>
</dbReference>
<evidence type="ECO:0000256" key="3">
    <source>
        <dbReference type="PROSITE-ProRule" id="PRU00742"/>
    </source>
</evidence>
<dbReference type="InterPro" id="IPR006035">
    <property type="entry name" value="Ureohydrolase"/>
</dbReference>
<dbReference type="PANTHER" id="PTHR11358:SF26">
    <property type="entry name" value="GUANIDINO ACID HYDROLASE, MITOCHONDRIAL"/>
    <property type="match status" value="1"/>
</dbReference>
<keyword evidence="5" id="KW-1185">Reference proteome</keyword>
<reference evidence="4 5" key="1">
    <citation type="journal article" date="2015" name="Stand. Genomic Sci.">
        <title>Genomic Encyclopedia of Bacterial and Archaeal Type Strains, Phase III: the genomes of soil and plant-associated and newly described type strains.</title>
        <authorList>
            <person name="Whitman W.B."/>
            <person name="Woyke T."/>
            <person name="Klenk H.P."/>
            <person name="Zhou Y."/>
            <person name="Lilburn T.G."/>
            <person name="Beck B.J."/>
            <person name="De Vos P."/>
            <person name="Vandamme P."/>
            <person name="Eisen J.A."/>
            <person name="Garrity G."/>
            <person name="Hugenholtz P."/>
            <person name="Kyrpides N.C."/>
        </authorList>
    </citation>
    <scope>NUCLEOTIDE SEQUENCE [LARGE SCALE GENOMIC DNA]</scope>
    <source>
        <strain evidence="4 5">CECT 8445</strain>
    </source>
</reference>
<comment type="similarity">
    <text evidence="3">Belongs to the arginase family.</text>
</comment>
<sequence>MNFNFLSPVSDLVLAHTELLSQQTIGKKVKIHSEQNGIPDLDDVKIAIVGVKENRNDVNYIGATLNFDDIRKTLYSLFPGNWHTTIADLGDIEPGESVEDSYFALKTTTELLIEKGIIPIILGGSQDLTYANYRAYDSLQPMVNIVSVDTNFDLGDSSLPIKNNSYLGKIITEEPYNLFNYSTLGYQTYFNSQEEIDLMERLYFEAYRLGEVSKNIHAVEPIMRDAHIVTVDLKSVRAAEVGERLKFTPNGLDGKEICAITRYAGISNKVSSFGIYEYHYAPKDDITAMLISQMMWYFIEGVNCRVKDDDFVNSNNYQKYNVLVEDEELIFFKSIKTGRWWIEIPFLANLNNKLKKHTLLPCAYDDYVDATSGKIPERWYKAYRKNNF</sequence>
<keyword evidence="1" id="KW-0479">Metal-binding</keyword>
<evidence type="ECO:0000313" key="5">
    <source>
        <dbReference type="Proteomes" id="UP000295714"/>
    </source>
</evidence>
<evidence type="ECO:0000256" key="1">
    <source>
        <dbReference type="ARBA" id="ARBA00022723"/>
    </source>
</evidence>
<dbReference type="AlphaFoldDB" id="A0A4R1KQG8"/>